<accession>A0AAE0N9S2</accession>
<gene>
    <name evidence="2" type="ORF">B0H63DRAFT_482607</name>
</gene>
<evidence type="ECO:0008006" key="4">
    <source>
        <dbReference type="Google" id="ProtNLM"/>
    </source>
</evidence>
<reference evidence="2" key="1">
    <citation type="journal article" date="2023" name="Mol. Phylogenet. Evol.">
        <title>Genome-scale phylogeny and comparative genomics of the fungal order Sordariales.</title>
        <authorList>
            <person name="Hensen N."/>
            <person name="Bonometti L."/>
            <person name="Westerberg I."/>
            <person name="Brannstrom I.O."/>
            <person name="Guillou S."/>
            <person name="Cros-Aarteil S."/>
            <person name="Calhoun S."/>
            <person name="Haridas S."/>
            <person name="Kuo A."/>
            <person name="Mondo S."/>
            <person name="Pangilinan J."/>
            <person name="Riley R."/>
            <person name="LaButti K."/>
            <person name="Andreopoulos B."/>
            <person name="Lipzen A."/>
            <person name="Chen C."/>
            <person name="Yan M."/>
            <person name="Daum C."/>
            <person name="Ng V."/>
            <person name="Clum A."/>
            <person name="Steindorff A."/>
            <person name="Ohm R.A."/>
            <person name="Martin F."/>
            <person name="Silar P."/>
            <person name="Natvig D.O."/>
            <person name="Lalanne C."/>
            <person name="Gautier V."/>
            <person name="Ament-Velasquez S.L."/>
            <person name="Kruys A."/>
            <person name="Hutchinson M.I."/>
            <person name="Powell A.J."/>
            <person name="Barry K."/>
            <person name="Miller A.N."/>
            <person name="Grigoriev I.V."/>
            <person name="Debuchy R."/>
            <person name="Gladieux P."/>
            <person name="Hiltunen Thoren M."/>
            <person name="Johannesson H."/>
        </authorList>
    </citation>
    <scope>NUCLEOTIDE SEQUENCE</scope>
    <source>
        <strain evidence="2">CBS 232.78</strain>
    </source>
</reference>
<comment type="caution">
    <text evidence="2">The sequence shown here is derived from an EMBL/GenBank/DDBJ whole genome shotgun (WGS) entry which is preliminary data.</text>
</comment>
<evidence type="ECO:0000313" key="3">
    <source>
        <dbReference type="Proteomes" id="UP001285441"/>
    </source>
</evidence>
<keyword evidence="3" id="KW-1185">Reference proteome</keyword>
<dbReference type="EMBL" id="JAULSW010000007">
    <property type="protein sequence ID" value="KAK3375328.1"/>
    <property type="molecule type" value="Genomic_DNA"/>
</dbReference>
<sequence length="76" mass="8462">MMMMMMMVVVGWVSPIQSDSQQLATCNWPLSLRAIPPLPTEQGMVSRPRIGVRAGRCTSTTRIALGTRESVRPCER</sequence>
<reference evidence="2" key="2">
    <citation type="submission" date="2023-06" db="EMBL/GenBank/DDBJ databases">
        <authorList>
            <consortium name="Lawrence Berkeley National Laboratory"/>
            <person name="Haridas S."/>
            <person name="Hensen N."/>
            <person name="Bonometti L."/>
            <person name="Westerberg I."/>
            <person name="Brannstrom I.O."/>
            <person name="Guillou S."/>
            <person name="Cros-Aarteil S."/>
            <person name="Calhoun S."/>
            <person name="Kuo A."/>
            <person name="Mondo S."/>
            <person name="Pangilinan J."/>
            <person name="Riley R."/>
            <person name="LaButti K."/>
            <person name="Andreopoulos B."/>
            <person name="Lipzen A."/>
            <person name="Chen C."/>
            <person name="Yanf M."/>
            <person name="Daum C."/>
            <person name="Ng V."/>
            <person name="Clum A."/>
            <person name="Steindorff A."/>
            <person name="Ohm R."/>
            <person name="Martin F."/>
            <person name="Silar P."/>
            <person name="Natvig D."/>
            <person name="Lalanne C."/>
            <person name="Gautier V."/>
            <person name="Ament-velasquez S.L."/>
            <person name="Kruys A."/>
            <person name="Hutchinson M.I."/>
            <person name="Powell A.J."/>
            <person name="Barry K."/>
            <person name="Miller A.N."/>
            <person name="Grigoriev I.V."/>
            <person name="Debuchy R."/>
            <person name="Gladieux P."/>
            <person name="Thoren M.H."/>
            <person name="Johannesson H."/>
        </authorList>
    </citation>
    <scope>NUCLEOTIDE SEQUENCE</scope>
    <source>
        <strain evidence="2">CBS 232.78</strain>
    </source>
</reference>
<evidence type="ECO:0000313" key="2">
    <source>
        <dbReference type="EMBL" id="KAK3375328.1"/>
    </source>
</evidence>
<proteinExistence type="predicted"/>
<evidence type="ECO:0000256" key="1">
    <source>
        <dbReference type="SAM" id="SignalP"/>
    </source>
</evidence>
<feature type="signal peptide" evidence="1">
    <location>
        <begin position="1"/>
        <end position="18"/>
    </location>
</feature>
<keyword evidence="1" id="KW-0732">Signal</keyword>
<dbReference type="Proteomes" id="UP001285441">
    <property type="component" value="Unassembled WGS sequence"/>
</dbReference>
<protein>
    <recommendedName>
        <fullName evidence="4">Secreted protein</fullName>
    </recommendedName>
</protein>
<name>A0AAE0N9S2_9PEZI</name>
<organism evidence="2 3">
    <name type="scientific">Podospora didyma</name>
    <dbReference type="NCBI Taxonomy" id="330526"/>
    <lineage>
        <taxon>Eukaryota</taxon>
        <taxon>Fungi</taxon>
        <taxon>Dikarya</taxon>
        <taxon>Ascomycota</taxon>
        <taxon>Pezizomycotina</taxon>
        <taxon>Sordariomycetes</taxon>
        <taxon>Sordariomycetidae</taxon>
        <taxon>Sordariales</taxon>
        <taxon>Podosporaceae</taxon>
        <taxon>Podospora</taxon>
    </lineage>
</organism>
<feature type="chain" id="PRO_5042242771" description="Secreted protein" evidence="1">
    <location>
        <begin position="19"/>
        <end position="76"/>
    </location>
</feature>
<dbReference type="AlphaFoldDB" id="A0AAE0N9S2"/>